<dbReference type="Proteomes" id="UP000178501">
    <property type="component" value="Unassembled WGS sequence"/>
</dbReference>
<reference evidence="10 11" key="1">
    <citation type="journal article" date="2016" name="Nat. Commun.">
        <title>Thousands of microbial genomes shed light on interconnected biogeochemical processes in an aquifer system.</title>
        <authorList>
            <person name="Anantharaman K."/>
            <person name="Brown C.T."/>
            <person name="Hug L.A."/>
            <person name="Sharon I."/>
            <person name="Castelle C.J."/>
            <person name="Probst A.J."/>
            <person name="Thomas B.C."/>
            <person name="Singh A."/>
            <person name="Wilkins M.J."/>
            <person name="Karaoz U."/>
            <person name="Brodie E.L."/>
            <person name="Williams K.H."/>
            <person name="Hubbard S.S."/>
            <person name="Banfield J.F."/>
        </authorList>
    </citation>
    <scope>NUCLEOTIDE SEQUENCE [LARGE SCALE GENOMIC DNA]</scope>
</reference>
<feature type="transmembrane region" description="Helical" evidence="8">
    <location>
        <begin position="439"/>
        <end position="459"/>
    </location>
</feature>
<evidence type="ECO:0000256" key="5">
    <source>
        <dbReference type="ARBA" id="ARBA00022692"/>
    </source>
</evidence>
<sequence length="580" mass="67595">MEKILPILKFLFFNFDYFLSAIIILLFIFIKDNAKFRLKDEIIKTGGFIGNLFNKLAAVKTEKLLISFFIINFLIRFLMALPVPAIGAMADIVAPHYLNLARSLYQGRGFTTEVIWNNFMQEPNIIRPDFFRVPFYPFLVFLFYKIFGYSFLSAKLVNVLIGGILPIISYAFASAITKSKKIATLLLILISFNGLLFTLVVISYPEIVYTACFIATLYFLYLSREKIGFLNVLAGIFLALTYLSRTEGLYILLPVIIFTFLYRQNKKIFLPKFALVAFGFLIIAAPYLARNYFLTKNPFYSDFDKIAMLTFVDSGTMIESPSFEYNNIYEMALKEPGEITFWVSKKIIDGLILIPRALLYSYILTILALIGVYSFFKNNKEKCNFLLITMFFHYIIIAASIGFTDRYFTPLLIIFCLFISLGIKKIYQISSSFKKSLLTIYLAIFIIFNGLGGIIQGTMPYIPHSFYKRFDAKQYFSDTQIFYDYIKKNTDRNDVFMVSRRPYTINYFIERPVIIFPFTDEKGIQEFMKKYNVKWLIWMGQPSKIDGKYWKFFLPNEIPENVKLIYKNTGGELFKVEYYK</sequence>
<feature type="transmembrane region" description="Helical" evidence="8">
    <location>
        <begin position="182"/>
        <end position="202"/>
    </location>
</feature>
<feature type="domain" description="Glycosyltransferase RgtA/B/C/D-like" evidence="9">
    <location>
        <begin position="134"/>
        <end position="288"/>
    </location>
</feature>
<dbReference type="PANTHER" id="PTHR33908">
    <property type="entry name" value="MANNOSYLTRANSFERASE YKCB-RELATED"/>
    <property type="match status" value="1"/>
</dbReference>
<feature type="transmembrane region" description="Helical" evidence="8">
    <location>
        <begin position="12"/>
        <end position="30"/>
    </location>
</feature>
<comment type="subcellular location">
    <subcellularLocation>
        <location evidence="1">Cell membrane</location>
        <topology evidence="1">Multi-pass membrane protein</topology>
    </subcellularLocation>
</comment>
<evidence type="ECO:0000256" key="1">
    <source>
        <dbReference type="ARBA" id="ARBA00004651"/>
    </source>
</evidence>
<accession>A0A1G1YDG7</accession>
<name>A0A1G1YDG7_9BACT</name>
<evidence type="ECO:0000313" key="10">
    <source>
        <dbReference type="EMBL" id="OGY50264.1"/>
    </source>
</evidence>
<dbReference type="InterPro" id="IPR038731">
    <property type="entry name" value="RgtA/B/C-like"/>
</dbReference>
<dbReference type="InterPro" id="IPR050297">
    <property type="entry name" value="LipidA_mod_glycosyltrf_83"/>
</dbReference>
<evidence type="ECO:0000256" key="4">
    <source>
        <dbReference type="ARBA" id="ARBA00022679"/>
    </source>
</evidence>
<feature type="transmembrane region" description="Helical" evidence="8">
    <location>
        <begin position="357"/>
        <end position="376"/>
    </location>
</feature>
<feature type="transmembrane region" description="Helical" evidence="8">
    <location>
        <begin position="159"/>
        <end position="176"/>
    </location>
</feature>
<feature type="transmembrane region" description="Helical" evidence="8">
    <location>
        <begin position="383"/>
        <end position="401"/>
    </location>
</feature>
<protein>
    <recommendedName>
        <fullName evidence="9">Glycosyltransferase RgtA/B/C/D-like domain-containing protein</fullName>
    </recommendedName>
</protein>
<feature type="transmembrane region" description="Helical" evidence="8">
    <location>
        <begin position="269"/>
        <end position="289"/>
    </location>
</feature>
<organism evidence="10 11">
    <name type="scientific">Candidatus Buchananbacteria bacterium RIFCSPHIGHO2_02_FULL_45_11b</name>
    <dbReference type="NCBI Taxonomy" id="1797541"/>
    <lineage>
        <taxon>Bacteria</taxon>
        <taxon>Candidatus Buchananiibacteriota</taxon>
    </lineage>
</organism>
<dbReference type="AlphaFoldDB" id="A0A1G1YDG7"/>
<feature type="transmembrane region" description="Helical" evidence="8">
    <location>
        <begin position="133"/>
        <end position="152"/>
    </location>
</feature>
<dbReference type="Pfam" id="PF13231">
    <property type="entry name" value="PMT_2"/>
    <property type="match status" value="1"/>
</dbReference>
<keyword evidence="4" id="KW-0808">Transferase</keyword>
<dbReference type="EMBL" id="MHIK01000064">
    <property type="protein sequence ID" value="OGY50264.1"/>
    <property type="molecule type" value="Genomic_DNA"/>
</dbReference>
<dbReference type="PANTHER" id="PTHR33908:SF11">
    <property type="entry name" value="MEMBRANE PROTEIN"/>
    <property type="match status" value="1"/>
</dbReference>
<evidence type="ECO:0000259" key="9">
    <source>
        <dbReference type="Pfam" id="PF13231"/>
    </source>
</evidence>
<evidence type="ECO:0000256" key="8">
    <source>
        <dbReference type="SAM" id="Phobius"/>
    </source>
</evidence>
<feature type="transmembrane region" description="Helical" evidence="8">
    <location>
        <begin position="64"/>
        <end position="90"/>
    </location>
</feature>
<dbReference type="GO" id="GO:0005886">
    <property type="term" value="C:plasma membrane"/>
    <property type="evidence" value="ECO:0007669"/>
    <property type="project" value="UniProtKB-SubCell"/>
</dbReference>
<dbReference type="GO" id="GO:0009103">
    <property type="term" value="P:lipopolysaccharide biosynthetic process"/>
    <property type="evidence" value="ECO:0007669"/>
    <property type="project" value="UniProtKB-ARBA"/>
</dbReference>
<feature type="transmembrane region" description="Helical" evidence="8">
    <location>
        <begin position="229"/>
        <end position="262"/>
    </location>
</feature>
<keyword evidence="7 8" id="KW-0472">Membrane</keyword>
<keyword evidence="2" id="KW-1003">Cell membrane</keyword>
<keyword evidence="5 8" id="KW-0812">Transmembrane</keyword>
<proteinExistence type="predicted"/>
<keyword evidence="6 8" id="KW-1133">Transmembrane helix</keyword>
<dbReference type="GO" id="GO:0016763">
    <property type="term" value="F:pentosyltransferase activity"/>
    <property type="evidence" value="ECO:0007669"/>
    <property type="project" value="TreeGrafter"/>
</dbReference>
<evidence type="ECO:0000256" key="7">
    <source>
        <dbReference type="ARBA" id="ARBA00023136"/>
    </source>
</evidence>
<gene>
    <name evidence="10" type="ORF">A3J65_04515</name>
</gene>
<comment type="caution">
    <text evidence="10">The sequence shown here is derived from an EMBL/GenBank/DDBJ whole genome shotgun (WGS) entry which is preliminary data.</text>
</comment>
<evidence type="ECO:0000313" key="11">
    <source>
        <dbReference type="Proteomes" id="UP000178501"/>
    </source>
</evidence>
<keyword evidence="3" id="KW-0328">Glycosyltransferase</keyword>
<feature type="transmembrane region" description="Helical" evidence="8">
    <location>
        <begin position="407"/>
        <end position="427"/>
    </location>
</feature>
<feature type="transmembrane region" description="Helical" evidence="8">
    <location>
        <begin position="207"/>
        <end position="223"/>
    </location>
</feature>
<evidence type="ECO:0000256" key="2">
    <source>
        <dbReference type="ARBA" id="ARBA00022475"/>
    </source>
</evidence>
<evidence type="ECO:0000256" key="3">
    <source>
        <dbReference type="ARBA" id="ARBA00022676"/>
    </source>
</evidence>
<evidence type="ECO:0000256" key="6">
    <source>
        <dbReference type="ARBA" id="ARBA00022989"/>
    </source>
</evidence>